<gene>
    <name evidence="2" type="ORF">SAMN02745912_02683</name>
</gene>
<keyword evidence="1" id="KW-1133">Transmembrane helix</keyword>
<evidence type="ECO:0000313" key="3">
    <source>
        <dbReference type="Proteomes" id="UP000184465"/>
    </source>
</evidence>
<dbReference type="Proteomes" id="UP000184465">
    <property type="component" value="Unassembled WGS sequence"/>
</dbReference>
<sequence length="163" mass="19296">MNKALKILGYIILIVVVLIIGYKFLFDVKFPKTVFSAKQILENELNYKMIDLDTLNEYDSSLVKDIIEKRVYVNDYEVDFIMITFKSQKNATKFYKEVIDSNSRILKFGKKLDLSILNIHYREYKHDGVYYNVYNNRNTIIIIKGKNLDAIKEFKQKIVEKSN</sequence>
<protein>
    <recommendedName>
        <fullName evidence="4">DUF4358 domain-containing protein</fullName>
    </recommendedName>
</protein>
<organism evidence="2 3">
    <name type="scientific">Paramaledivibacter caminithermalis (strain DSM 15212 / CIP 107654 / DViRD3)</name>
    <name type="common">Clostridium caminithermale</name>
    <dbReference type="NCBI Taxonomy" id="1121301"/>
    <lineage>
        <taxon>Bacteria</taxon>
        <taxon>Bacillati</taxon>
        <taxon>Bacillota</taxon>
        <taxon>Clostridia</taxon>
        <taxon>Peptostreptococcales</taxon>
        <taxon>Caminicellaceae</taxon>
        <taxon>Paramaledivibacter</taxon>
    </lineage>
</organism>
<evidence type="ECO:0000313" key="2">
    <source>
        <dbReference type="EMBL" id="SHK22508.1"/>
    </source>
</evidence>
<reference evidence="3" key="1">
    <citation type="submission" date="2016-11" db="EMBL/GenBank/DDBJ databases">
        <authorList>
            <person name="Varghese N."/>
            <person name="Submissions S."/>
        </authorList>
    </citation>
    <scope>NUCLEOTIDE SEQUENCE [LARGE SCALE GENOMIC DNA]</scope>
    <source>
        <strain evidence="3">DSM 15212 / CIP 107654 / DViRD3</strain>
    </source>
</reference>
<dbReference type="STRING" id="1121301.SAMN02745912_02683"/>
<proteinExistence type="predicted"/>
<keyword evidence="1" id="KW-0472">Membrane</keyword>
<feature type="transmembrane region" description="Helical" evidence="1">
    <location>
        <begin position="7"/>
        <end position="26"/>
    </location>
</feature>
<evidence type="ECO:0008006" key="4">
    <source>
        <dbReference type="Google" id="ProtNLM"/>
    </source>
</evidence>
<dbReference type="EMBL" id="FRAG01000037">
    <property type="protein sequence ID" value="SHK22508.1"/>
    <property type="molecule type" value="Genomic_DNA"/>
</dbReference>
<evidence type="ECO:0000256" key="1">
    <source>
        <dbReference type="SAM" id="Phobius"/>
    </source>
</evidence>
<dbReference type="RefSeq" id="WP_073150999.1">
    <property type="nucleotide sequence ID" value="NZ_FRAG01000037.1"/>
</dbReference>
<keyword evidence="3" id="KW-1185">Reference proteome</keyword>
<name>A0A1M6QQV4_PARC5</name>
<keyword evidence="1" id="KW-0812">Transmembrane</keyword>
<dbReference type="AlphaFoldDB" id="A0A1M6QQV4"/>
<accession>A0A1M6QQV4</accession>